<dbReference type="Pfam" id="PF12998">
    <property type="entry name" value="ING"/>
    <property type="match status" value="1"/>
</dbReference>
<feature type="binding site" evidence="14">
    <location>
        <position position="271"/>
    </location>
    <ligand>
        <name>Zn(2+)</name>
        <dbReference type="ChEBI" id="CHEBI:29105"/>
        <label>2</label>
    </ligand>
</feature>
<evidence type="ECO:0000256" key="10">
    <source>
        <dbReference type="ARBA" id="ARBA00023254"/>
    </source>
</evidence>
<keyword evidence="10" id="KW-0469">Meiosis</keyword>
<evidence type="ECO:0000259" key="18">
    <source>
        <dbReference type="PROSITE" id="PS50016"/>
    </source>
</evidence>
<dbReference type="InterPro" id="IPR001965">
    <property type="entry name" value="Znf_PHD"/>
</dbReference>
<dbReference type="GO" id="GO:0051321">
    <property type="term" value="P:meiotic cell cycle"/>
    <property type="evidence" value="ECO:0007669"/>
    <property type="project" value="UniProtKB-KW"/>
</dbReference>
<feature type="binding site" evidence="14">
    <location>
        <position position="258"/>
    </location>
    <ligand>
        <name>Zn(2+)</name>
        <dbReference type="ChEBI" id="CHEBI:29105"/>
        <label>1</label>
    </ligand>
</feature>
<evidence type="ECO:0000256" key="1">
    <source>
        <dbReference type="ARBA" id="ARBA00004123"/>
    </source>
</evidence>
<dbReference type="InterPro" id="IPR011011">
    <property type="entry name" value="Znf_FYVE_PHD"/>
</dbReference>
<dbReference type="SUPFAM" id="SSF57903">
    <property type="entry name" value="FYVE/PHD zinc finger"/>
    <property type="match status" value="1"/>
</dbReference>
<feature type="site" description="Histone H3K4me3 binding" evidence="13">
    <location>
        <position position="272"/>
    </location>
</feature>
<dbReference type="PROSITE" id="PS50016">
    <property type="entry name" value="ZF_PHD_2"/>
    <property type="match status" value="1"/>
</dbReference>
<evidence type="ECO:0000256" key="7">
    <source>
        <dbReference type="ARBA" id="ARBA00022853"/>
    </source>
</evidence>
<keyword evidence="4" id="KW-0227">DNA damage</keyword>
<feature type="domain" description="PHD-type" evidence="18">
    <location>
        <begin position="255"/>
        <end position="304"/>
    </location>
</feature>
<evidence type="ECO:0000256" key="17">
    <source>
        <dbReference type="SAM" id="MobiDB-lite"/>
    </source>
</evidence>
<comment type="domain">
    <text evidence="16">The PHD-type zinc finger mediates the binding to H3K4me3.</text>
</comment>
<dbReference type="InterPro" id="IPR019786">
    <property type="entry name" value="Zinc_finger_PHD-type_CS"/>
</dbReference>
<feature type="binding site" evidence="14">
    <location>
        <position position="282"/>
    </location>
    <ligand>
        <name>Zn(2+)</name>
        <dbReference type="ChEBI" id="CHEBI:29105"/>
        <label>1</label>
    </ligand>
</feature>
<comment type="subunit">
    <text evidence="16">Component of an histone acetyltransferase complex. Interacts with H3K4me3 and to a lesser extent with H3K4me2.</text>
</comment>
<sequence>MSAPQEDAATVLEIFVNDVANLPLEIQHIYEEMAFKDREISDCRQTISSRDASLQKHIRINGSLTPHPKEDLYVDQIRKAYSKQLKIQDEKIELASKALSLIDKHKTRLDGQIHSLVTEGLMPADALTPAPPPSNLPPESQNVRAGGGMRQTPGLGMGLTAAAGRGYNAGSQGREQAGNKRLKLASGMAVPSLGGGRPGTPGLKMEGSRAGTPSGHSGTRKTGRKKPPAKRVVDDGDDDEDEEEEEDGGEGEDKKLYCVCQQVSYGSMVGCDDKDCPYEWFHWGCVHLNEEPRGKWYCPACTERREKSRR</sequence>
<dbReference type="GO" id="GO:0008270">
    <property type="term" value="F:zinc ion binding"/>
    <property type="evidence" value="ECO:0007669"/>
    <property type="project" value="UniProtKB-KW"/>
</dbReference>
<dbReference type="SMART" id="SM00249">
    <property type="entry name" value="PHD"/>
    <property type="match status" value="1"/>
</dbReference>
<evidence type="ECO:0000256" key="5">
    <source>
        <dbReference type="ARBA" id="ARBA00022771"/>
    </source>
</evidence>
<comment type="similarity">
    <text evidence="2 16">Belongs to the ING family.</text>
</comment>
<comment type="function">
    <text evidence="16">Component of an histone acetyltransferase complex.</text>
</comment>
<dbReference type="eggNOG" id="KOG1973">
    <property type="taxonomic scope" value="Eukaryota"/>
</dbReference>
<dbReference type="InterPro" id="IPR013083">
    <property type="entry name" value="Znf_RING/FYVE/PHD"/>
</dbReference>
<keyword evidence="5 15" id="KW-0863">Zinc-finger</keyword>
<keyword evidence="11" id="KW-0131">Cell cycle</keyword>
<dbReference type="STRING" id="1076935.U4LP39"/>
<evidence type="ECO:0000256" key="15">
    <source>
        <dbReference type="PROSITE-ProRule" id="PRU00146"/>
    </source>
</evidence>
<dbReference type="Gene3D" id="6.10.140.1740">
    <property type="match status" value="1"/>
</dbReference>
<feature type="binding site" evidence="14">
    <location>
        <position position="276"/>
    </location>
    <ligand>
        <name>Zn(2+)</name>
        <dbReference type="ChEBI" id="CHEBI:29105"/>
        <label>2</label>
    </ligand>
</feature>
<comment type="function">
    <text evidence="12">Component of the NuA4 histone acetyltransferase complex which is involved in transcriptional activation of selected genes principally by acetylation of nucleosomal histone H4 and H2A. The NuA4 complex is also involved in DNA repair. Involved in cell cycle progression and meiosis.</text>
</comment>
<reference evidence="19 20" key="1">
    <citation type="journal article" date="2013" name="PLoS Genet.">
        <title>The genome and development-dependent transcriptomes of Pyronema confluens: a window into fungal evolution.</title>
        <authorList>
            <person name="Traeger S."/>
            <person name="Altegoer F."/>
            <person name="Freitag M."/>
            <person name="Gabaldon T."/>
            <person name="Kempken F."/>
            <person name="Kumar A."/>
            <person name="Marcet-Houben M."/>
            <person name="Poggeler S."/>
            <person name="Stajich J.E."/>
            <person name="Nowrousian M."/>
        </authorList>
    </citation>
    <scope>NUCLEOTIDE SEQUENCE [LARGE SCALE GENOMIC DNA]</scope>
    <source>
        <strain evidence="20">CBS 100304</strain>
        <tissue evidence="19">Vegetative mycelium</tissue>
    </source>
</reference>
<feature type="binding site" evidence="14">
    <location>
        <position position="298"/>
    </location>
    <ligand>
        <name>Zn(2+)</name>
        <dbReference type="ChEBI" id="CHEBI:29105"/>
        <label>2</label>
    </ligand>
</feature>
<keyword evidence="8" id="KW-0234">DNA repair</keyword>
<dbReference type="GO" id="GO:0006355">
    <property type="term" value="P:regulation of DNA-templated transcription"/>
    <property type="evidence" value="ECO:0007669"/>
    <property type="project" value="TreeGrafter"/>
</dbReference>
<dbReference type="SMART" id="SM01408">
    <property type="entry name" value="ING"/>
    <property type="match status" value="1"/>
</dbReference>
<gene>
    <name evidence="19" type="ORF">PCON_09928</name>
</gene>
<dbReference type="InterPro" id="IPR028651">
    <property type="entry name" value="ING_fam"/>
</dbReference>
<evidence type="ECO:0000256" key="16">
    <source>
        <dbReference type="RuleBase" id="RU361213"/>
    </source>
</evidence>
<evidence type="ECO:0000313" key="20">
    <source>
        <dbReference type="Proteomes" id="UP000018144"/>
    </source>
</evidence>
<evidence type="ECO:0000256" key="11">
    <source>
        <dbReference type="ARBA" id="ARBA00023306"/>
    </source>
</evidence>
<evidence type="ECO:0000256" key="3">
    <source>
        <dbReference type="ARBA" id="ARBA00022723"/>
    </source>
</evidence>
<dbReference type="Gene3D" id="3.30.40.10">
    <property type="entry name" value="Zinc/RING finger domain, C3HC4 (zinc finger)"/>
    <property type="match status" value="1"/>
</dbReference>
<evidence type="ECO:0000256" key="6">
    <source>
        <dbReference type="ARBA" id="ARBA00022833"/>
    </source>
</evidence>
<dbReference type="CDD" id="cd16858">
    <property type="entry name" value="ING_ING3_Yng2p"/>
    <property type="match status" value="1"/>
</dbReference>
<evidence type="ECO:0000256" key="14">
    <source>
        <dbReference type="PIRSR" id="PIRSR628651-51"/>
    </source>
</evidence>
<dbReference type="Proteomes" id="UP000018144">
    <property type="component" value="Unassembled WGS sequence"/>
</dbReference>
<keyword evidence="3 14" id="KW-0479">Metal-binding</keyword>
<feature type="site" description="Histone H3K4me3 binding" evidence="13">
    <location>
        <position position="280"/>
    </location>
</feature>
<keyword evidence="6 14" id="KW-0862">Zinc</keyword>
<dbReference type="AlphaFoldDB" id="U4LP39"/>
<evidence type="ECO:0000256" key="9">
    <source>
        <dbReference type="ARBA" id="ARBA00023242"/>
    </source>
</evidence>
<feature type="site" description="Histone H3K4me3 binding" evidence="13">
    <location>
        <position position="268"/>
    </location>
</feature>
<feature type="compositionally biased region" description="Acidic residues" evidence="17">
    <location>
        <begin position="235"/>
        <end position="250"/>
    </location>
</feature>
<evidence type="ECO:0000256" key="2">
    <source>
        <dbReference type="ARBA" id="ARBA00010210"/>
    </source>
</evidence>
<protein>
    <recommendedName>
        <fullName evidence="16">Chromatin modification-related protein</fullName>
    </recommendedName>
</protein>
<dbReference type="GO" id="GO:0006325">
    <property type="term" value="P:chromatin organization"/>
    <property type="evidence" value="ECO:0007669"/>
    <property type="project" value="UniProtKB-KW"/>
</dbReference>
<dbReference type="InterPro" id="IPR024610">
    <property type="entry name" value="ING_N_histone-binding"/>
</dbReference>
<proteinExistence type="inferred from homology"/>
<evidence type="ECO:0000256" key="12">
    <source>
        <dbReference type="ARBA" id="ARBA00037044"/>
    </source>
</evidence>
<evidence type="ECO:0000256" key="13">
    <source>
        <dbReference type="PIRSR" id="PIRSR628651-50"/>
    </source>
</evidence>
<dbReference type="PROSITE" id="PS01359">
    <property type="entry name" value="ZF_PHD_1"/>
    <property type="match status" value="1"/>
</dbReference>
<organism evidence="19 20">
    <name type="scientific">Pyronema omphalodes (strain CBS 100304)</name>
    <name type="common">Pyronema confluens</name>
    <dbReference type="NCBI Taxonomy" id="1076935"/>
    <lineage>
        <taxon>Eukaryota</taxon>
        <taxon>Fungi</taxon>
        <taxon>Dikarya</taxon>
        <taxon>Ascomycota</taxon>
        <taxon>Pezizomycotina</taxon>
        <taxon>Pezizomycetes</taxon>
        <taxon>Pezizales</taxon>
        <taxon>Pyronemataceae</taxon>
        <taxon>Pyronema</taxon>
    </lineage>
</organism>
<feature type="compositionally biased region" description="Basic residues" evidence="17">
    <location>
        <begin position="218"/>
        <end position="229"/>
    </location>
</feature>
<feature type="binding site" evidence="14">
    <location>
        <position position="301"/>
    </location>
    <ligand>
        <name>Zn(2+)</name>
        <dbReference type="ChEBI" id="CHEBI:29105"/>
        <label>2</label>
    </ligand>
</feature>
<keyword evidence="20" id="KW-1185">Reference proteome</keyword>
<feature type="binding site" evidence="14">
    <location>
        <position position="260"/>
    </location>
    <ligand>
        <name>Zn(2+)</name>
        <dbReference type="ChEBI" id="CHEBI:29105"/>
        <label>1</label>
    </ligand>
</feature>
<name>U4LP39_PYROM</name>
<dbReference type="PANTHER" id="PTHR10333:SF100">
    <property type="entry name" value="CHROMATIN MODIFICATION-RELATED PROTEIN YNG2"/>
    <property type="match status" value="1"/>
</dbReference>
<dbReference type="GO" id="GO:0005634">
    <property type="term" value="C:nucleus"/>
    <property type="evidence" value="ECO:0007669"/>
    <property type="project" value="UniProtKB-SubCell"/>
</dbReference>
<evidence type="ECO:0000256" key="4">
    <source>
        <dbReference type="ARBA" id="ARBA00022763"/>
    </source>
</evidence>
<feature type="region of interest" description="Disordered" evidence="17">
    <location>
        <begin position="127"/>
        <end position="151"/>
    </location>
</feature>
<dbReference type="OMA" id="PIYITPQ"/>
<dbReference type="InterPro" id="IPR019787">
    <property type="entry name" value="Znf_PHD-finger"/>
</dbReference>
<keyword evidence="7 16" id="KW-0156">Chromatin regulator</keyword>
<accession>U4LP39</accession>
<dbReference type="EMBL" id="HF935534">
    <property type="protein sequence ID" value="CCX31100.1"/>
    <property type="molecule type" value="Genomic_DNA"/>
</dbReference>
<evidence type="ECO:0000313" key="19">
    <source>
        <dbReference type="EMBL" id="CCX31100.1"/>
    </source>
</evidence>
<feature type="binding site" evidence="14">
    <location>
        <position position="285"/>
    </location>
    <ligand>
        <name>Zn(2+)</name>
        <dbReference type="ChEBI" id="CHEBI:29105"/>
        <label>1</label>
    </ligand>
</feature>
<feature type="region of interest" description="Disordered" evidence="17">
    <location>
        <begin position="188"/>
        <end position="251"/>
    </location>
</feature>
<feature type="site" description="Histone H3K4me3 binding" evidence="13">
    <location>
        <position position="257"/>
    </location>
</feature>
<dbReference type="GO" id="GO:0006281">
    <property type="term" value="P:DNA repair"/>
    <property type="evidence" value="ECO:0007669"/>
    <property type="project" value="UniProtKB-KW"/>
</dbReference>
<comment type="subcellular location">
    <subcellularLocation>
        <location evidence="1 16">Nucleus</location>
    </subcellularLocation>
</comment>
<dbReference type="OrthoDB" id="2505961at2759"/>
<dbReference type="PANTHER" id="PTHR10333">
    <property type="entry name" value="INHIBITOR OF GROWTH PROTEIN"/>
    <property type="match status" value="1"/>
</dbReference>
<keyword evidence="9 16" id="KW-0539">Nucleus</keyword>
<dbReference type="CDD" id="cd15505">
    <property type="entry name" value="PHD_ING"/>
    <property type="match status" value="1"/>
</dbReference>
<evidence type="ECO:0000256" key="8">
    <source>
        <dbReference type="ARBA" id="ARBA00023204"/>
    </source>
</evidence>
<dbReference type="GO" id="GO:0035267">
    <property type="term" value="C:NuA4 histone acetyltransferase complex"/>
    <property type="evidence" value="ECO:0007669"/>
    <property type="project" value="TreeGrafter"/>
</dbReference>